<accession>A0A7Y9DQI4</accession>
<keyword evidence="2" id="KW-1185">Reference proteome</keyword>
<organism evidence="1 2">
    <name type="scientific">Kineococcus aurantiacus</name>
    <dbReference type="NCBI Taxonomy" id="37633"/>
    <lineage>
        <taxon>Bacteria</taxon>
        <taxon>Bacillati</taxon>
        <taxon>Actinomycetota</taxon>
        <taxon>Actinomycetes</taxon>
        <taxon>Kineosporiales</taxon>
        <taxon>Kineosporiaceae</taxon>
        <taxon>Kineococcus</taxon>
    </lineage>
</organism>
<reference evidence="1 2" key="1">
    <citation type="submission" date="2020-07" db="EMBL/GenBank/DDBJ databases">
        <title>Sequencing the genomes of 1000 actinobacteria strains.</title>
        <authorList>
            <person name="Klenk H.-P."/>
        </authorList>
    </citation>
    <scope>NUCLEOTIDE SEQUENCE [LARGE SCALE GENOMIC DNA]</scope>
    <source>
        <strain evidence="1 2">DSM 7487</strain>
    </source>
</reference>
<evidence type="ECO:0000313" key="1">
    <source>
        <dbReference type="EMBL" id="NYD24972.1"/>
    </source>
</evidence>
<dbReference type="Proteomes" id="UP000521922">
    <property type="component" value="Unassembled WGS sequence"/>
</dbReference>
<dbReference type="AlphaFoldDB" id="A0A7Y9DQI4"/>
<protein>
    <submittedName>
        <fullName evidence="1">Uncharacterized protein</fullName>
    </submittedName>
</protein>
<sequence>MITIITAGLIAGLSSCARDDASLELTAAREGEIIVASDDGNGSMTAVITGRLARVGPCIGLEDLLVIWPAGTTWDTTTSTLTMPGGHTLTLGEQTELGGGAVPASSLSASSDELAQALTDCNAQPEQDVWLI</sequence>
<comment type="caution">
    <text evidence="1">The sequence shown here is derived from an EMBL/GenBank/DDBJ whole genome shotgun (WGS) entry which is preliminary data.</text>
</comment>
<proteinExistence type="predicted"/>
<name>A0A7Y9DQI4_9ACTN</name>
<dbReference type="EMBL" id="JACCBB010000001">
    <property type="protein sequence ID" value="NYD24972.1"/>
    <property type="molecule type" value="Genomic_DNA"/>
</dbReference>
<evidence type="ECO:0000313" key="2">
    <source>
        <dbReference type="Proteomes" id="UP000521922"/>
    </source>
</evidence>
<gene>
    <name evidence="1" type="ORF">BJ968_004512</name>
</gene>
<dbReference type="RefSeq" id="WP_179755713.1">
    <property type="nucleotide sequence ID" value="NZ_BAAAGN010000015.1"/>
</dbReference>